<organism evidence="3 4">
    <name type="scientific">Calidithermus roseus</name>
    <dbReference type="NCBI Taxonomy" id="1644118"/>
    <lineage>
        <taxon>Bacteria</taxon>
        <taxon>Thermotogati</taxon>
        <taxon>Deinococcota</taxon>
        <taxon>Deinococci</taxon>
        <taxon>Thermales</taxon>
        <taxon>Thermaceae</taxon>
        <taxon>Calidithermus</taxon>
    </lineage>
</organism>
<dbReference type="AlphaFoldDB" id="A0A399EPE9"/>
<keyword evidence="4" id="KW-1185">Reference proteome</keyword>
<feature type="signal peptide" evidence="2">
    <location>
        <begin position="1"/>
        <end position="29"/>
    </location>
</feature>
<evidence type="ECO:0000256" key="1">
    <source>
        <dbReference type="SAM" id="Coils"/>
    </source>
</evidence>
<dbReference type="GO" id="GO:0009279">
    <property type="term" value="C:cell outer membrane"/>
    <property type="evidence" value="ECO:0007669"/>
    <property type="project" value="TreeGrafter"/>
</dbReference>
<accession>A0A399EPE9</accession>
<dbReference type="OrthoDB" id="28677at2"/>
<evidence type="ECO:0000313" key="3">
    <source>
        <dbReference type="EMBL" id="RIH85745.1"/>
    </source>
</evidence>
<evidence type="ECO:0000313" key="4">
    <source>
        <dbReference type="Proteomes" id="UP000265341"/>
    </source>
</evidence>
<reference evidence="3 4" key="1">
    <citation type="submission" date="2018-08" db="EMBL/GenBank/DDBJ databases">
        <title>Meiothermus roseus NBRC 110900 genome sequencing project.</title>
        <authorList>
            <person name="Da Costa M.S."/>
            <person name="Albuquerque L."/>
            <person name="Raposo P."/>
            <person name="Froufe H.J.C."/>
            <person name="Barroso C.S."/>
            <person name="Egas C."/>
        </authorList>
    </citation>
    <scope>NUCLEOTIDE SEQUENCE [LARGE SCALE GENOMIC DNA]</scope>
    <source>
        <strain evidence="3 4">NBRC 110900</strain>
    </source>
</reference>
<sequence>MSSTHRSRPPALRTVLGLLLLSLASLAQAATLKVIAAERLEIRNENGEELFILTGNPVLMERDEEKIEALRVIYNRTQKRLHLMGKVRFQDKEKRILEAEELELDTSDNSLEAIEVKVRSGDFDLSGPYCQRVAGQILLQQGFVTSCLRCGQSIPDYGFRAKEVLLFPGDRLIAREVWVVVRGERVLYLPVLGLFLSERKPRIDLGTGDEGFFFNADLPYVNGFGLGYTLLRFSEARGWGFGFDHYGLGAAFERYQFLYLPPAPGDAAQKPLFRWSLEYRLQQEEFKYEYKLERNDESRYGITNIEANLSRETPEDPVFKFRLKTFLDGYAWDAPFNTDQVLPEFSLLFNQGLKLDEFSVRGAVTAGYYIDRLNQDNRSARKLDLNGDGFIGVGRLYVQHAETYAPRLWEGASFSLNNFFEGWYYTSRNPPANGASEGEFERLIRWDTTASFTQRLAPFSLSLNFANRAVEGESPLAREARTNTASRTLGGSLSAQQAWFSTSATLNYNLIDRRFDPLTLGLELNPSPVTFGLTYRRDINAGYPSLQNDLTHLDLSTRFGLNLNPFRFNATGSYVWASGNQVVDRFGDLTLSLEYTPPTGTVRLTHLRDLNTEQAKYLRLNFSWLEGSDSYLIDENFNFNGVSSRTYALDGFVQGKWGPHTLKLENRVLFPDQYVGEAEDKDEGRADLTLSYDYAATLRAILRTTLIQGLGFDNSLLSVGAGLAEPGREARLEFALGLPGYNQPYFYLDRVNLQGALEVLPGPRSPGEFGLALQGGLVLDRIESGDQMGNFTVSLSKFGPTMVYVGQENERLIFGLYYTQSFTWRDPSGRPLVLKPLFVMIYDRCCWAMRFTIDTQANKATLSFLLGGQAADFLFDRTGITWPWDK</sequence>
<dbReference type="InterPro" id="IPR050218">
    <property type="entry name" value="LptD"/>
</dbReference>
<feature type="coiled-coil region" evidence="1">
    <location>
        <begin position="60"/>
        <end position="117"/>
    </location>
</feature>
<evidence type="ECO:0000256" key="2">
    <source>
        <dbReference type="SAM" id="SignalP"/>
    </source>
</evidence>
<dbReference type="Proteomes" id="UP000265341">
    <property type="component" value="Unassembled WGS sequence"/>
</dbReference>
<dbReference type="PANTHER" id="PTHR30189">
    <property type="entry name" value="LPS-ASSEMBLY PROTEIN"/>
    <property type="match status" value="1"/>
</dbReference>
<dbReference type="EMBL" id="QWLA01000038">
    <property type="protein sequence ID" value="RIH85745.1"/>
    <property type="molecule type" value="Genomic_DNA"/>
</dbReference>
<gene>
    <name evidence="3" type="primary">lptD_2</name>
    <name evidence="3" type="ORF">Mrose_02084</name>
</gene>
<comment type="caution">
    <text evidence="3">The sequence shown here is derived from an EMBL/GenBank/DDBJ whole genome shotgun (WGS) entry which is preliminary data.</text>
</comment>
<proteinExistence type="predicted"/>
<keyword evidence="2" id="KW-0732">Signal</keyword>
<dbReference type="PANTHER" id="PTHR30189:SF1">
    <property type="entry name" value="LPS-ASSEMBLY PROTEIN LPTD"/>
    <property type="match status" value="1"/>
</dbReference>
<dbReference type="Gene3D" id="2.60.450.10">
    <property type="entry name" value="Lipopolysaccharide (LPS) transport protein A like domain"/>
    <property type="match status" value="1"/>
</dbReference>
<keyword evidence="1" id="KW-0175">Coiled coil</keyword>
<feature type="chain" id="PRO_5017328034" evidence="2">
    <location>
        <begin position="30"/>
        <end position="886"/>
    </location>
</feature>
<dbReference type="GO" id="GO:1990351">
    <property type="term" value="C:transporter complex"/>
    <property type="evidence" value="ECO:0007669"/>
    <property type="project" value="TreeGrafter"/>
</dbReference>
<dbReference type="RefSeq" id="WP_119278043.1">
    <property type="nucleotide sequence ID" value="NZ_QWLA01000038.1"/>
</dbReference>
<protein>
    <submittedName>
        <fullName evidence="3">LPS-assembly protein LptD</fullName>
    </submittedName>
</protein>
<name>A0A399EPE9_9DEIN</name>